<name>A0A2M9R617_9FLAO</name>
<evidence type="ECO:0000313" key="1">
    <source>
        <dbReference type="EMBL" id="PJR04290.1"/>
    </source>
</evidence>
<dbReference type="OrthoDB" id="849114at2"/>
<gene>
    <name evidence="1" type="ORF">CDL10_06910</name>
</gene>
<comment type="caution">
    <text evidence="1">The sequence shown here is derived from an EMBL/GenBank/DDBJ whole genome shotgun (WGS) entry which is preliminary data.</text>
</comment>
<accession>A0A2M9R617</accession>
<dbReference type="AlphaFoldDB" id="A0A2M9R617"/>
<evidence type="ECO:0000313" key="2">
    <source>
        <dbReference type="Proteomes" id="UP000231960"/>
    </source>
</evidence>
<proteinExistence type="predicted"/>
<dbReference type="EMBL" id="NIPO01000001">
    <property type="protein sequence ID" value="PJR04290.1"/>
    <property type="molecule type" value="Genomic_DNA"/>
</dbReference>
<keyword evidence="2" id="KW-1185">Reference proteome</keyword>
<dbReference type="Pfam" id="PF14125">
    <property type="entry name" value="DUF4292"/>
    <property type="match status" value="1"/>
</dbReference>
<protein>
    <recommendedName>
        <fullName evidence="3">DUF4292 domain-containing protein</fullName>
    </recommendedName>
</protein>
<organism evidence="1 2">
    <name type="scientific">Avrilella dinanensis</name>
    <dbReference type="NCBI Taxonomy" id="2008672"/>
    <lineage>
        <taxon>Bacteria</taxon>
        <taxon>Pseudomonadati</taxon>
        <taxon>Bacteroidota</taxon>
        <taxon>Flavobacteriia</taxon>
        <taxon>Flavobacteriales</taxon>
        <taxon>Flavobacteriaceae</taxon>
        <taxon>Avrilella</taxon>
    </lineage>
</organism>
<dbReference type="RefSeq" id="WP_100677850.1">
    <property type="nucleotide sequence ID" value="NZ_NIPO01000001.1"/>
</dbReference>
<dbReference type="Gene3D" id="2.50.20.10">
    <property type="entry name" value="Lipoprotein localisation LolA/LolB/LppX"/>
    <property type="match status" value="1"/>
</dbReference>
<dbReference type="Proteomes" id="UP000231960">
    <property type="component" value="Unassembled WGS sequence"/>
</dbReference>
<reference evidence="1 2" key="1">
    <citation type="submission" date="2017-06" db="EMBL/GenBank/DDBJ databases">
        <title>Description of Avrilella dinanensis gen. nov. sp. nov.</title>
        <authorList>
            <person name="Leyer C."/>
            <person name="Sassi M."/>
            <person name="Minet J."/>
            <person name="Kayal S."/>
            <person name="Cattoir V."/>
        </authorList>
    </citation>
    <scope>NUCLEOTIDE SEQUENCE [LARGE SCALE GENOMIC DNA]</scope>
    <source>
        <strain evidence="1 2">UR159</strain>
    </source>
</reference>
<dbReference type="PROSITE" id="PS51257">
    <property type="entry name" value="PROKAR_LIPOPROTEIN"/>
    <property type="match status" value="1"/>
</dbReference>
<sequence>MRALIGILLLLLLLVSCKSGQLKTTKDADDSTKVTDTRLNKRLNAADILDNHLSVESDFETLHIIGDAAYSGFSMGVQTDIRIERGEQILIIIKKLGFTWAKVYITPERVSYYESMTTTYYDGDFTLISNLLGVELDYEKVENLLLGKALYDQRQEITSKDIEENLYRVLTQLVTQNDLVELQYWVDGSWNLHKEKLSLDNSSNELEINYKNHKQSEGVVLPQQIHIFATNAKQTVDLKLNYSKISKNIDLNFVYEIPKNAKEIRF</sequence>
<dbReference type="InterPro" id="IPR025634">
    <property type="entry name" value="DUF4292"/>
</dbReference>
<evidence type="ECO:0008006" key="3">
    <source>
        <dbReference type="Google" id="ProtNLM"/>
    </source>
</evidence>